<proteinExistence type="inferred from homology"/>
<evidence type="ECO:0000259" key="8">
    <source>
        <dbReference type="PROSITE" id="PS51935"/>
    </source>
</evidence>
<dbReference type="PANTHER" id="PTHR47359:SF3">
    <property type="entry name" value="NLP_P60 DOMAIN-CONTAINING PROTEIN-RELATED"/>
    <property type="match status" value="1"/>
</dbReference>
<organism evidence="9 10">
    <name type="scientific">Streptomyces xanthochromogenes</name>
    <dbReference type="NCBI Taxonomy" id="67384"/>
    <lineage>
        <taxon>Bacteria</taxon>
        <taxon>Bacillati</taxon>
        <taxon>Actinomycetota</taxon>
        <taxon>Actinomycetes</taxon>
        <taxon>Kitasatosporales</taxon>
        <taxon>Streptomycetaceae</taxon>
        <taxon>Streptomyces</taxon>
    </lineage>
</organism>
<dbReference type="RefSeq" id="WP_190026017.1">
    <property type="nucleotide sequence ID" value="NZ_BMUU01000001.1"/>
</dbReference>
<dbReference type="GeneID" id="96288528"/>
<name>A0ABQ2ZIK7_9ACTN</name>
<feature type="compositionally biased region" description="Basic and acidic residues" evidence="6">
    <location>
        <begin position="212"/>
        <end position="221"/>
    </location>
</feature>
<evidence type="ECO:0000256" key="4">
    <source>
        <dbReference type="ARBA" id="ARBA00022807"/>
    </source>
</evidence>
<evidence type="ECO:0000313" key="10">
    <source>
        <dbReference type="Proteomes" id="UP000600946"/>
    </source>
</evidence>
<dbReference type="PROSITE" id="PS51935">
    <property type="entry name" value="NLPC_P60"/>
    <property type="match status" value="1"/>
</dbReference>
<evidence type="ECO:0000256" key="1">
    <source>
        <dbReference type="ARBA" id="ARBA00007074"/>
    </source>
</evidence>
<reference evidence="10" key="1">
    <citation type="journal article" date="2019" name="Int. J. Syst. Evol. Microbiol.">
        <title>The Global Catalogue of Microorganisms (GCM) 10K type strain sequencing project: providing services to taxonomists for standard genome sequencing and annotation.</title>
        <authorList>
            <consortium name="The Broad Institute Genomics Platform"/>
            <consortium name="The Broad Institute Genome Sequencing Center for Infectious Disease"/>
            <person name="Wu L."/>
            <person name="Ma J."/>
        </authorList>
    </citation>
    <scope>NUCLEOTIDE SEQUENCE [LARGE SCALE GENOMIC DNA]</scope>
    <source>
        <strain evidence="10">JCM 4594</strain>
    </source>
</reference>
<keyword evidence="10" id="KW-1185">Reference proteome</keyword>
<keyword evidence="7" id="KW-0732">Signal</keyword>
<feature type="region of interest" description="Disordered" evidence="6">
    <location>
        <begin position="212"/>
        <end position="250"/>
    </location>
</feature>
<feature type="signal peptide" evidence="7">
    <location>
        <begin position="1"/>
        <end position="32"/>
    </location>
</feature>
<evidence type="ECO:0000256" key="3">
    <source>
        <dbReference type="ARBA" id="ARBA00022801"/>
    </source>
</evidence>
<feature type="coiled-coil region" evidence="5">
    <location>
        <begin position="45"/>
        <end position="86"/>
    </location>
</feature>
<dbReference type="Pfam" id="PF00877">
    <property type="entry name" value="NLPC_P60"/>
    <property type="match status" value="1"/>
</dbReference>
<sequence length="366" mass="38016">MNVSTGGRQLRGRAALTALVCAITLMPGLSYAAPKDPKPGDGGTLEQIRSQLDGLYREAEVATEAYDAANEKATEQSKRLTSLQSDLAHTQGRMDVLHDLAGAAARTQYRGGYFGSAGIQLLLGDHPEHALSDAAQAGQASQNLVNIYETQKTARTELDRQTEAATKSLRELKKTLEDKAGAKGKIQKKIADAERIEAGLEKEQVSGLAQLEKKQADEAKSKWPGSGSNGGPSNDKGGAGGGPSGGTAVSGAAGQAVAFAMAQIGKPYGWGDVGPSSYDCSGLTSVAWAHAGHPIPRTSQAQWQGLHRVSLSSAQPGDLIIYFNDATHVGMYIGGGQIVHAPRPGRTITTAPAASMPILGVVRPGG</sequence>
<evidence type="ECO:0000313" key="9">
    <source>
        <dbReference type="EMBL" id="GGY16126.1"/>
    </source>
</evidence>
<feature type="domain" description="NlpC/P60" evidence="8">
    <location>
        <begin position="250"/>
        <end position="366"/>
    </location>
</feature>
<feature type="chain" id="PRO_5047361311" description="NlpC/P60 domain-containing protein" evidence="7">
    <location>
        <begin position="33"/>
        <end position="366"/>
    </location>
</feature>
<protein>
    <recommendedName>
        <fullName evidence="8">NlpC/P60 domain-containing protein</fullName>
    </recommendedName>
</protein>
<dbReference type="InterPro" id="IPR051794">
    <property type="entry name" value="PG_Endopeptidase_C40"/>
</dbReference>
<keyword evidence="4" id="KW-0788">Thiol protease</keyword>
<evidence type="ECO:0000256" key="6">
    <source>
        <dbReference type="SAM" id="MobiDB-lite"/>
    </source>
</evidence>
<gene>
    <name evidence="9" type="ORF">GCM10010326_05030</name>
</gene>
<evidence type="ECO:0000256" key="5">
    <source>
        <dbReference type="SAM" id="Coils"/>
    </source>
</evidence>
<dbReference type="InterPro" id="IPR000064">
    <property type="entry name" value="NLP_P60_dom"/>
</dbReference>
<evidence type="ECO:0000256" key="2">
    <source>
        <dbReference type="ARBA" id="ARBA00022670"/>
    </source>
</evidence>
<keyword evidence="2" id="KW-0645">Protease</keyword>
<dbReference type="PANTHER" id="PTHR47359">
    <property type="entry name" value="PEPTIDOGLYCAN DL-ENDOPEPTIDASE CWLO"/>
    <property type="match status" value="1"/>
</dbReference>
<dbReference type="Gene3D" id="3.90.1720.10">
    <property type="entry name" value="endopeptidase domain like (from Nostoc punctiforme)"/>
    <property type="match status" value="1"/>
</dbReference>
<accession>A0ABQ2ZIK7</accession>
<comment type="caution">
    <text evidence="9">The sequence shown here is derived from an EMBL/GenBank/DDBJ whole genome shotgun (WGS) entry which is preliminary data.</text>
</comment>
<dbReference type="SUPFAM" id="SSF54001">
    <property type="entry name" value="Cysteine proteinases"/>
    <property type="match status" value="1"/>
</dbReference>
<dbReference type="EMBL" id="BMUU01000001">
    <property type="protein sequence ID" value="GGY16126.1"/>
    <property type="molecule type" value="Genomic_DNA"/>
</dbReference>
<comment type="similarity">
    <text evidence="1">Belongs to the peptidase C40 family.</text>
</comment>
<dbReference type="Proteomes" id="UP000600946">
    <property type="component" value="Unassembled WGS sequence"/>
</dbReference>
<feature type="compositionally biased region" description="Low complexity" evidence="6">
    <location>
        <begin position="222"/>
        <end position="236"/>
    </location>
</feature>
<dbReference type="InterPro" id="IPR038765">
    <property type="entry name" value="Papain-like_cys_pep_sf"/>
</dbReference>
<evidence type="ECO:0000256" key="7">
    <source>
        <dbReference type="SAM" id="SignalP"/>
    </source>
</evidence>
<keyword evidence="5" id="KW-0175">Coiled coil</keyword>
<keyword evidence="3" id="KW-0378">Hydrolase</keyword>